<proteinExistence type="predicted"/>
<accession>A0A517T9X8</accession>
<dbReference type="RefSeq" id="WP_145262972.1">
    <property type="nucleotide sequence ID" value="NZ_CP036316.1"/>
</dbReference>
<keyword evidence="2" id="KW-1185">Reference proteome</keyword>
<dbReference type="EMBL" id="CP036316">
    <property type="protein sequence ID" value="QDT65181.1"/>
    <property type="molecule type" value="Genomic_DNA"/>
</dbReference>
<organism evidence="1 2">
    <name type="scientific">Calycomorphotria hydatis</name>
    <dbReference type="NCBI Taxonomy" id="2528027"/>
    <lineage>
        <taxon>Bacteria</taxon>
        <taxon>Pseudomonadati</taxon>
        <taxon>Planctomycetota</taxon>
        <taxon>Planctomycetia</taxon>
        <taxon>Planctomycetales</taxon>
        <taxon>Planctomycetaceae</taxon>
        <taxon>Calycomorphotria</taxon>
    </lineage>
</organism>
<dbReference type="KEGG" id="chya:V22_24280"/>
<dbReference type="OrthoDB" id="292559at2"/>
<sequence length="168" mass="18788">MSADEEVEFSPASQATLEQLEDGNWFSSVGQPVAGDEVRVLSSWEEAITQGGSASWIQRKLDALSTLRFELMQNDSAHIDRWEEILQAVEITAVDVAHWHCYPLIENEGVPEELLDLVVQDVRGMLFEAEFSEIITPGFHAGLGYWYLNGHFPCGVNETQTGTQVLVY</sequence>
<name>A0A517T9X8_9PLAN</name>
<protein>
    <submittedName>
        <fullName evidence="1">Uncharacterized protein</fullName>
    </submittedName>
</protein>
<dbReference type="AlphaFoldDB" id="A0A517T9X8"/>
<gene>
    <name evidence="1" type="ORF">V22_24280</name>
</gene>
<reference evidence="1 2" key="1">
    <citation type="submission" date="2019-02" db="EMBL/GenBank/DDBJ databases">
        <title>Deep-cultivation of Planctomycetes and their phenomic and genomic characterization uncovers novel biology.</title>
        <authorList>
            <person name="Wiegand S."/>
            <person name="Jogler M."/>
            <person name="Boedeker C."/>
            <person name="Pinto D."/>
            <person name="Vollmers J."/>
            <person name="Rivas-Marin E."/>
            <person name="Kohn T."/>
            <person name="Peeters S.H."/>
            <person name="Heuer A."/>
            <person name="Rast P."/>
            <person name="Oberbeckmann S."/>
            <person name="Bunk B."/>
            <person name="Jeske O."/>
            <person name="Meyerdierks A."/>
            <person name="Storesund J.E."/>
            <person name="Kallscheuer N."/>
            <person name="Luecker S."/>
            <person name="Lage O.M."/>
            <person name="Pohl T."/>
            <person name="Merkel B.J."/>
            <person name="Hornburger P."/>
            <person name="Mueller R.-W."/>
            <person name="Bruemmer F."/>
            <person name="Labrenz M."/>
            <person name="Spormann A.M."/>
            <person name="Op den Camp H."/>
            <person name="Overmann J."/>
            <person name="Amann R."/>
            <person name="Jetten M.S.M."/>
            <person name="Mascher T."/>
            <person name="Medema M.H."/>
            <person name="Devos D.P."/>
            <person name="Kaster A.-K."/>
            <person name="Ovreas L."/>
            <person name="Rohde M."/>
            <person name="Galperin M.Y."/>
            <person name="Jogler C."/>
        </authorList>
    </citation>
    <scope>NUCLEOTIDE SEQUENCE [LARGE SCALE GENOMIC DNA]</scope>
    <source>
        <strain evidence="1 2">V22</strain>
    </source>
</reference>
<evidence type="ECO:0000313" key="1">
    <source>
        <dbReference type="EMBL" id="QDT65181.1"/>
    </source>
</evidence>
<dbReference type="Proteomes" id="UP000319976">
    <property type="component" value="Chromosome"/>
</dbReference>
<evidence type="ECO:0000313" key="2">
    <source>
        <dbReference type="Proteomes" id="UP000319976"/>
    </source>
</evidence>